<feature type="domain" description="NodB homology" evidence="1">
    <location>
        <begin position="38"/>
        <end position="224"/>
    </location>
</feature>
<evidence type="ECO:0000313" key="2">
    <source>
        <dbReference type="EMBL" id="UOF91076.1"/>
    </source>
</evidence>
<dbReference type="PANTHER" id="PTHR10587:SF137">
    <property type="entry name" value="4-DEOXY-4-FORMAMIDO-L-ARABINOSE-PHOSPHOUNDECAPRENOL DEFORMYLASE ARND-RELATED"/>
    <property type="match status" value="1"/>
</dbReference>
<evidence type="ECO:0000313" key="3">
    <source>
        <dbReference type="Proteomes" id="UP000830167"/>
    </source>
</evidence>
<organism evidence="2 3">
    <name type="scientific">Fodinisporobacter ferrooxydans</name>
    <dbReference type="NCBI Taxonomy" id="2901836"/>
    <lineage>
        <taxon>Bacteria</taxon>
        <taxon>Bacillati</taxon>
        <taxon>Bacillota</taxon>
        <taxon>Bacilli</taxon>
        <taxon>Bacillales</taxon>
        <taxon>Alicyclobacillaceae</taxon>
        <taxon>Fodinisporobacter</taxon>
    </lineage>
</organism>
<dbReference type="CDD" id="cd10959">
    <property type="entry name" value="CE4_NodB_like_3"/>
    <property type="match status" value="1"/>
</dbReference>
<gene>
    <name evidence="2" type="ORF">LSG31_02095</name>
</gene>
<dbReference type="InterPro" id="IPR002509">
    <property type="entry name" value="NODB_dom"/>
</dbReference>
<dbReference type="Proteomes" id="UP000830167">
    <property type="component" value="Chromosome"/>
</dbReference>
<sequence length="450" mass="52137">MVSILFLVVALFLLYAIIPSIAARWFGFGVFRKSRTRHEVAFTFDDGPDPIYTPQLLDLLKTYKIKAAFFVVGSKAERFPELILRMHQEGHLIGIHNYVHRSNWFLTPWTIRRHLDRSASFIENITGVRPVYYRPPWGLTNLFDFLLRQTFLIVLWSVMVGDWRSKGGSEAIKTRLLQKIQPGAVIVLHDSGETFGANRDAPLHTIQALDQVFPALLAKGYTCVRIDEMIPFQKPAIERKLSRKKRLLIYLWMQWEKAFHAVFHVRTIDRNNPFLNIRVCTYRGKTIQLTNGESIQKGDYVVELHFNNELLMQMATQARSSIHLAVQMIRATEQLLPQILEFIVHHPYRDKIKGLYGITMIYRGSRQLGFTVADLPKGLFSSCSKLYLRFLLYAVHPQGLQRLQTKTNLLIPKIIAISTNELMKRYPIDIQPKHSSQEMVFSSEHIFEGK</sequence>
<proteinExistence type="predicted"/>
<dbReference type="InterPro" id="IPR054467">
    <property type="entry name" value="YkoP-like_dom"/>
</dbReference>
<dbReference type="Gene3D" id="3.20.20.370">
    <property type="entry name" value="Glycoside hydrolase/deacetylase"/>
    <property type="match status" value="1"/>
</dbReference>
<reference evidence="2" key="1">
    <citation type="submission" date="2021-12" db="EMBL/GenBank/DDBJ databases">
        <title>Alicyclobacillaceae gen. nov., sp. nov., isolated from chalcocite enrichment system.</title>
        <authorList>
            <person name="Jiang Z."/>
        </authorList>
    </citation>
    <scope>NUCLEOTIDE SEQUENCE</scope>
    <source>
        <strain evidence="2">MYW30-H2</strain>
    </source>
</reference>
<protein>
    <submittedName>
        <fullName evidence="2">Polysaccharide deacetylase family protein</fullName>
    </submittedName>
</protein>
<dbReference type="EMBL" id="CP089291">
    <property type="protein sequence ID" value="UOF91076.1"/>
    <property type="molecule type" value="Genomic_DNA"/>
</dbReference>
<evidence type="ECO:0000259" key="1">
    <source>
        <dbReference type="PROSITE" id="PS51677"/>
    </source>
</evidence>
<dbReference type="InterPro" id="IPR011330">
    <property type="entry name" value="Glyco_hydro/deAcase_b/a-brl"/>
</dbReference>
<dbReference type="Pfam" id="PF01522">
    <property type="entry name" value="Polysacc_deac_1"/>
    <property type="match status" value="1"/>
</dbReference>
<name>A0ABY4CKN6_9BACL</name>
<dbReference type="PROSITE" id="PS51677">
    <property type="entry name" value="NODB"/>
    <property type="match status" value="1"/>
</dbReference>
<dbReference type="Pfam" id="PF22790">
    <property type="entry name" value="YkoP"/>
    <property type="match status" value="1"/>
</dbReference>
<accession>A0ABY4CKN6</accession>
<dbReference type="PANTHER" id="PTHR10587">
    <property type="entry name" value="GLYCOSYL TRANSFERASE-RELATED"/>
    <property type="match status" value="1"/>
</dbReference>
<dbReference type="InterPro" id="IPR050248">
    <property type="entry name" value="Polysacc_deacetylase_ArnD"/>
</dbReference>
<keyword evidence="3" id="KW-1185">Reference proteome</keyword>
<dbReference type="RefSeq" id="WP_347437767.1">
    <property type="nucleotide sequence ID" value="NZ_CP089291.1"/>
</dbReference>
<dbReference type="SUPFAM" id="SSF88713">
    <property type="entry name" value="Glycoside hydrolase/deacetylase"/>
    <property type="match status" value="1"/>
</dbReference>